<name>A0A4Y2TJG6_ARAVE</name>
<dbReference type="EMBL" id="BGPR01028916">
    <property type="protein sequence ID" value="GBO00372.1"/>
    <property type="molecule type" value="Genomic_DNA"/>
</dbReference>
<proteinExistence type="predicted"/>
<evidence type="ECO:0000313" key="1">
    <source>
        <dbReference type="EMBL" id="GBM64933.1"/>
    </source>
</evidence>
<dbReference type="OrthoDB" id="8023395at2759"/>
<dbReference type="PANTHER" id="PTHR46409:SF1">
    <property type="entry name" value="HTH PSQ-TYPE DOMAIN-CONTAINING PROTEIN"/>
    <property type="match status" value="1"/>
</dbReference>
<dbReference type="PANTHER" id="PTHR46409">
    <property type="entry name" value="HTH PSQ-TYPE DOMAIN-CONTAINING PROTEIN"/>
    <property type="match status" value="1"/>
</dbReference>
<keyword evidence="3" id="KW-1185">Reference proteome</keyword>
<evidence type="ECO:0000313" key="3">
    <source>
        <dbReference type="Proteomes" id="UP000499080"/>
    </source>
</evidence>
<dbReference type="AlphaFoldDB" id="A0A4Y2TJG6"/>
<organism evidence="2 3">
    <name type="scientific">Araneus ventricosus</name>
    <name type="common">Orbweaver spider</name>
    <name type="synonym">Epeira ventricosa</name>
    <dbReference type="NCBI Taxonomy" id="182803"/>
    <lineage>
        <taxon>Eukaryota</taxon>
        <taxon>Metazoa</taxon>
        <taxon>Ecdysozoa</taxon>
        <taxon>Arthropoda</taxon>
        <taxon>Chelicerata</taxon>
        <taxon>Arachnida</taxon>
        <taxon>Araneae</taxon>
        <taxon>Araneomorphae</taxon>
        <taxon>Entelegynae</taxon>
        <taxon>Araneoidea</taxon>
        <taxon>Araneidae</taxon>
        <taxon>Araneus</taxon>
    </lineage>
</organism>
<dbReference type="EMBL" id="BGPR01103020">
    <property type="protein sequence ID" value="GBM64933.1"/>
    <property type="molecule type" value="Genomic_DNA"/>
</dbReference>
<sequence length="91" mass="10428">MSSRCTLRHGLLSKFTRTFKDGARHLLKLIAATRYLPTQLKAKIDPVIQRKSYFAHPENLLIAMLTDSETKNRELAVHRILKARSVQENGL</sequence>
<evidence type="ECO:0000313" key="2">
    <source>
        <dbReference type="EMBL" id="GBO00372.1"/>
    </source>
</evidence>
<comment type="caution">
    <text evidence="2">The sequence shown here is derived from an EMBL/GenBank/DDBJ whole genome shotgun (WGS) entry which is preliminary data.</text>
</comment>
<dbReference type="Proteomes" id="UP000499080">
    <property type="component" value="Unassembled WGS sequence"/>
</dbReference>
<protein>
    <submittedName>
        <fullName evidence="2">Uncharacterized protein</fullName>
    </submittedName>
</protein>
<gene>
    <name evidence="2" type="ORF">AVEN_128977_1</name>
    <name evidence="1" type="ORF">AVEN_244575_1</name>
</gene>
<accession>A0A4Y2TJG6</accession>
<reference evidence="2 3" key="1">
    <citation type="journal article" date="2019" name="Sci. Rep.">
        <title>Orb-weaving spider Araneus ventricosus genome elucidates the spidroin gene catalogue.</title>
        <authorList>
            <person name="Kono N."/>
            <person name="Nakamura H."/>
            <person name="Ohtoshi R."/>
            <person name="Moran D.A.P."/>
            <person name="Shinohara A."/>
            <person name="Yoshida Y."/>
            <person name="Fujiwara M."/>
            <person name="Mori M."/>
            <person name="Tomita M."/>
            <person name="Arakawa K."/>
        </authorList>
    </citation>
    <scope>NUCLEOTIDE SEQUENCE [LARGE SCALE GENOMIC DNA]</scope>
</reference>